<accession>A0A1N7LZU5</accession>
<keyword evidence="1" id="KW-0802">TPR repeat</keyword>
<dbReference type="Pfam" id="PF13181">
    <property type="entry name" value="TPR_8"/>
    <property type="match status" value="2"/>
</dbReference>
<feature type="repeat" description="TPR" evidence="1">
    <location>
        <begin position="144"/>
        <end position="177"/>
    </location>
</feature>
<protein>
    <submittedName>
        <fullName evidence="4">Tetratricopeptide repeat-containing protein</fullName>
    </submittedName>
</protein>
<dbReference type="EMBL" id="FTOJ01000003">
    <property type="protein sequence ID" value="SIS79333.1"/>
    <property type="molecule type" value="Genomic_DNA"/>
</dbReference>
<dbReference type="PROSITE" id="PS50005">
    <property type="entry name" value="TPR"/>
    <property type="match status" value="1"/>
</dbReference>
<evidence type="ECO:0000256" key="2">
    <source>
        <dbReference type="SAM" id="SignalP"/>
    </source>
</evidence>
<dbReference type="SUPFAM" id="SSF48452">
    <property type="entry name" value="TPR-like"/>
    <property type="match status" value="1"/>
</dbReference>
<evidence type="ECO:0000313" key="6">
    <source>
        <dbReference type="Proteomes" id="UP000238314"/>
    </source>
</evidence>
<reference evidence="4" key="2">
    <citation type="submission" date="2017-01" db="EMBL/GenBank/DDBJ databases">
        <authorList>
            <person name="Mah S.A."/>
            <person name="Swanson W.J."/>
            <person name="Moy G.W."/>
            <person name="Vacquier V.D."/>
        </authorList>
    </citation>
    <scope>NUCLEOTIDE SEQUENCE [LARGE SCALE GENOMIC DNA]</scope>
    <source>
        <strain evidence="4">DSM 21068</strain>
    </source>
</reference>
<dbReference type="SMART" id="SM00028">
    <property type="entry name" value="TPR"/>
    <property type="match status" value="2"/>
</dbReference>
<keyword evidence="6" id="KW-1185">Reference proteome</keyword>
<dbReference type="STRING" id="551459.SAMN05421796_103238"/>
<sequence length="343" mass="38313">MKKLILGIAILASSFTFAQKDKDANAKFELANKAALDAYNTKNYAVAAPKFLEAYEILKANGATDETFKYNAALSYALNNNIPDATKIFEELISSGYTGVQTSYTATDKQGKVESFDKKMWETLKGKSKDFTNFKEEKTPSLEQELYETLATLYLNSKQNDKAIELIEKGLAKFPNNEKLKDFQGTAYYASGNNDKFANVIKEQLAKDPNNAENWYNLGVLQSKNTANAAEAEASFKKAIELKPGFSNAHMNLVYAVIGDEDAAVKKINETNRTNKTEGMKLIEQRRARFAKALPYAENWYKLQPENIDAVSTLKDIYTVTKNTEKAAALKTKLAELEAKQTK</sequence>
<keyword evidence="2" id="KW-0732">Signal</keyword>
<proteinExistence type="predicted"/>
<dbReference type="AlphaFoldDB" id="A0A1N7LZU5"/>
<name>A0A1N7LZU5_9FLAO</name>
<organism evidence="4 5">
    <name type="scientific">Chryseobacterium piscicola</name>
    <dbReference type="NCBI Taxonomy" id="551459"/>
    <lineage>
        <taxon>Bacteria</taxon>
        <taxon>Pseudomonadati</taxon>
        <taxon>Bacteroidota</taxon>
        <taxon>Flavobacteriia</taxon>
        <taxon>Flavobacteriales</taxon>
        <taxon>Weeksellaceae</taxon>
        <taxon>Chryseobacterium group</taxon>
        <taxon>Chryseobacterium</taxon>
    </lineage>
</organism>
<evidence type="ECO:0000313" key="5">
    <source>
        <dbReference type="Proteomes" id="UP000186246"/>
    </source>
</evidence>
<dbReference type="PANTHER" id="PTHR12558:SF13">
    <property type="entry name" value="CELL DIVISION CYCLE PROTEIN 27 HOMOLOG"/>
    <property type="match status" value="1"/>
</dbReference>
<gene>
    <name evidence="3" type="ORF">B0A70_06995</name>
    <name evidence="4" type="ORF">SAMN05421796_103238</name>
</gene>
<reference evidence="3 6" key="1">
    <citation type="submission" date="2016-11" db="EMBL/GenBank/DDBJ databases">
        <title>Whole genomes of Flavobacteriaceae.</title>
        <authorList>
            <person name="Stine C."/>
            <person name="Li C."/>
            <person name="Tadesse D."/>
        </authorList>
    </citation>
    <scope>NUCLEOTIDE SEQUENCE [LARGE SCALE GENOMIC DNA]</scope>
    <source>
        <strain evidence="3 6">DSM 21068</strain>
    </source>
</reference>
<evidence type="ECO:0000256" key="1">
    <source>
        <dbReference type="PROSITE-ProRule" id="PRU00339"/>
    </source>
</evidence>
<reference evidence="5" key="3">
    <citation type="submission" date="2017-01" db="EMBL/GenBank/DDBJ databases">
        <authorList>
            <person name="Varghese N."/>
            <person name="Submissions S."/>
        </authorList>
    </citation>
    <scope>NUCLEOTIDE SEQUENCE [LARGE SCALE GENOMIC DNA]</scope>
    <source>
        <strain evidence="5">DSM 21068</strain>
    </source>
</reference>
<dbReference type="InterPro" id="IPR011990">
    <property type="entry name" value="TPR-like_helical_dom_sf"/>
</dbReference>
<feature type="signal peptide" evidence="2">
    <location>
        <begin position="1"/>
        <end position="18"/>
    </location>
</feature>
<evidence type="ECO:0000313" key="3">
    <source>
        <dbReference type="EMBL" id="PQA94847.1"/>
    </source>
</evidence>
<feature type="chain" id="PRO_5044563795" evidence="2">
    <location>
        <begin position="19"/>
        <end position="343"/>
    </location>
</feature>
<evidence type="ECO:0000313" key="4">
    <source>
        <dbReference type="EMBL" id="SIS79333.1"/>
    </source>
</evidence>
<dbReference type="PANTHER" id="PTHR12558">
    <property type="entry name" value="CELL DIVISION CYCLE 16,23,27"/>
    <property type="match status" value="1"/>
</dbReference>
<dbReference type="EMBL" id="MUGO01000009">
    <property type="protein sequence ID" value="PQA94847.1"/>
    <property type="molecule type" value="Genomic_DNA"/>
</dbReference>
<dbReference type="Proteomes" id="UP000186246">
    <property type="component" value="Unassembled WGS sequence"/>
</dbReference>
<dbReference type="Gene3D" id="1.25.40.10">
    <property type="entry name" value="Tetratricopeptide repeat domain"/>
    <property type="match status" value="2"/>
</dbReference>
<dbReference type="RefSeq" id="WP_076451261.1">
    <property type="nucleotide sequence ID" value="NZ_FTOJ01000003.1"/>
</dbReference>
<dbReference type="Proteomes" id="UP000238314">
    <property type="component" value="Unassembled WGS sequence"/>
</dbReference>
<dbReference type="OrthoDB" id="1149028at2"/>
<dbReference type="InterPro" id="IPR019734">
    <property type="entry name" value="TPR_rpt"/>
</dbReference>